<feature type="domain" description="YdhG-like" evidence="1">
    <location>
        <begin position="27"/>
        <end position="132"/>
    </location>
</feature>
<protein>
    <submittedName>
        <fullName evidence="2">DUF1801 domain-containing protein</fullName>
    </submittedName>
</protein>
<dbReference type="RefSeq" id="WP_147493913.1">
    <property type="nucleotide sequence ID" value="NZ_CP041659.1"/>
</dbReference>
<dbReference type="AlphaFoldDB" id="A0A516IRD8"/>
<dbReference type="KEGG" id="sxa:FMM02_05475"/>
<accession>A0A516IRD8</accession>
<dbReference type="InterPro" id="IPR014922">
    <property type="entry name" value="YdhG-like"/>
</dbReference>
<name>A0A516IRD8_9SPHN</name>
<evidence type="ECO:0000313" key="2">
    <source>
        <dbReference type="EMBL" id="QDP19460.1"/>
    </source>
</evidence>
<gene>
    <name evidence="2" type="ORF">FMM02_05475</name>
</gene>
<dbReference type="Proteomes" id="UP000321857">
    <property type="component" value="Chromosome"/>
</dbReference>
<dbReference type="EMBL" id="CP041659">
    <property type="protein sequence ID" value="QDP19460.1"/>
    <property type="molecule type" value="Genomic_DNA"/>
</dbReference>
<organism evidence="2 3">
    <name type="scientific">Sphingomonas xanthus</name>
    <dbReference type="NCBI Taxonomy" id="2594473"/>
    <lineage>
        <taxon>Bacteria</taxon>
        <taxon>Pseudomonadati</taxon>
        <taxon>Pseudomonadota</taxon>
        <taxon>Alphaproteobacteria</taxon>
        <taxon>Sphingomonadales</taxon>
        <taxon>Sphingomonadaceae</taxon>
        <taxon>Sphingomonas</taxon>
    </lineage>
</organism>
<evidence type="ECO:0000313" key="3">
    <source>
        <dbReference type="Proteomes" id="UP000321857"/>
    </source>
</evidence>
<evidence type="ECO:0000259" key="1">
    <source>
        <dbReference type="Pfam" id="PF08818"/>
    </source>
</evidence>
<proteinExistence type="predicted"/>
<dbReference type="OrthoDB" id="5951444at2"/>
<sequence length="147" mass="16616">MAKYEAKTKPTEVSVEEFIAAVADERRRAEAGEIDTLLRRVSGHPPKMWGPSIVGYGDYHYHYASGHEGNAPRIGFSPRKAELVVYLMGNYCDRQAEADQLFTRLGRYKVGKSCLYIRKLADVDMDVLERLAEISWASMNKLYPPSA</sequence>
<dbReference type="Pfam" id="PF08818">
    <property type="entry name" value="DUF1801"/>
    <property type="match status" value="1"/>
</dbReference>
<keyword evidence="3" id="KW-1185">Reference proteome</keyword>
<reference evidence="2 3" key="1">
    <citation type="submission" date="2019-07" db="EMBL/GenBank/DDBJ databases">
        <title>Sphingomonas AE3 Genome sequencing and assembly.</title>
        <authorList>
            <person name="Kim H."/>
        </authorList>
    </citation>
    <scope>NUCLEOTIDE SEQUENCE [LARGE SCALE GENOMIC DNA]</scope>
    <source>
        <strain evidence="2 3">AE3</strain>
    </source>
</reference>